<evidence type="ECO:0000313" key="2">
    <source>
        <dbReference type="EMBL" id="MBB4984763.1"/>
    </source>
</evidence>
<comment type="caution">
    <text evidence="2">The sequence shown here is derived from an EMBL/GenBank/DDBJ whole genome shotgun (WGS) entry which is preliminary data.</text>
</comment>
<dbReference type="NCBIfam" id="TIGR01764">
    <property type="entry name" value="excise"/>
    <property type="match status" value="1"/>
</dbReference>
<name>A0A7W7U4J4_9ACTN</name>
<dbReference type="EMBL" id="JACHJY010000008">
    <property type="protein sequence ID" value="MBB4984763.1"/>
    <property type="molecule type" value="Genomic_DNA"/>
</dbReference>
<dbReference type="InterPro" id="IPR041657">
    <property type="entry name" value="HTH_17"/>
</dbReference>
<dbReference type="GO" id="GO:0003677">
    <property type="term" value="F:DNA binding"/>
    <property type="evidence" value="ECO:0007669"/>
    <property type="project" value="InterPro"/>
</dbReference>
<evidence type="ECO:0000259" key="1">
    <source>
        <dbReference type="Pfam" id="PF12728"/>
    </source>
</evidence>
<gene>
    <name evidence="2" type="ORF">GGE06_005709</name>
</gene>
<feature type="domain" description="Helix-turn-helix" evidence="1">
    <location>
        <begin position="16"/>
        <end position="64"/>
    </location>
</feature>
<reference evidence="2 3" key="1">
    <citation type="submission" date="2020-08" db="EMBL/GenBank/DDBJ databases">
        <title>Genomic Encyclopedia of Type Strains, Phase III (KMG-III): the genomes of soil and plant-associated and newly described type strains.</title>
        <authorList>
            <person name="Whitman W."/>
        </authorList>
    </citation>
    <scope>NUCLEOTIDE SEQUENCE [LARGE SCALE GENOMIC DNA]</scope>
    <source>
        <strain evidence="2 3">SFB5A</strain>
    </source>
</reference>
<dbReference type="Proteomes" id="UP000582643">
    <property type="component" value="Unassembled WGS sequence"/>
</dbReference>
<accession>A0A7W7U4J4</accession>
<evidence type="ECO:0000313" key="3">
    <source>
        <dbReference type="Proteomes" id="UP000582643"/>
    </source>
</evidence>
<keyword evidence="3" id="KW-1185">Reference proteome</keyword>
<dbReference type="AlphaFoldDB" id="A0A7W7U4J4"/>
<organism evidence="2 3">
    <name type="scientific">Streptomyces nymphaeiformis</name>
    <dbReference type="NCBI Taxonomy" id="2663842"/>
    <lineage>
        <taxon>Bacteria</taxon>
        <taxon>Bacillati</taxon>
        <taxon>Actinomycetota</taxon>
        <taxon>Actinomycetes</taxon>
        <taxon>Kitasatosporales</taxon>
        <taxon>Streptomycetaceae</taxon>
        <taxon>Streptomyces</taxon>
    </lineage>
</organism>
<dbReference type="Pfam" id="PF12728">
    <property type="entry name" value="HTH_17"/>
    <property type="match status" value="1"/>
</dbReference>
<proteinExistence type="predicted"/>
<sequence>MPHSLHEIRSWAATCDVAKAAEALGISKSHLYELIKREQVPFRVVAFGNRYRVITASLIRYLEAT</sequence>
<dbReference type="RefSeq" id="WP_184932088.1">
    <property type="nucleotide sequence ID" value="NZ_JACHJY010000008.1"/>
</dbReference>
<dbReference type="Gene3D" id="1.10.10.60">
    <property type="entry name" value="Homeodomain-like"/>
    <property type="match status" value="1"/>
</dbReference>
<dbReference type="InterPro" id="IPR010093">
    <property type="entry name" value="SinI_DNA-bd"/>
</dbReference>
<protein>
    <submittedName>
        <fullName evidence="2">Excisionase family DNA binding protein</fullName>
    </submittedName>
</protein>